<reference evidence="2" key="1">
    <citation type="submission" date="2013-10" db="EMBL/GenBank/DDBJ databases">
        <title>Genome sequencing of Onchocerca volvulus.</title>
        <authorList>
            <person name="Cotton J."/>
            <person name="Tsai J."/>
            <person name="Stanley E."/>
            <person name="Tracey A."/>
            <person name="Holroyd N."/>
            <person name="Lustigman S."/>
            <person name="Berriman M."/>
        </authorList>
    </citation>
    <scope>NUCLEOTIDE SEQUENCE</scope>
</reference>
<proteinExistence type="predicted"/>
<keyword evidence="2" id="KW-1185">Reference proteome</keyword>
<reference evidence="1" key="2">
    <citation type="submission" date="2022-06" db="UniProtKB">
        <authorList>
            <consortium name="EnsemblMetazoa"/>
        </authorList>
    </citation>
    <scope>IDENTIFICATION</scope>
</reference>
<dbReference type="EnsemblMetazoa" id="OVOC4016.1">
    <property type="protein sequence ID" value="OVOC4016.1"/>
    <property type="gene ID" value="WBGene00240825"/>
</dbReference>
<evidence type="ECO:0000313" key="1">
    <source>
        <dbReference type="EnsemblMetazoa" id="OVOC4016.1"/>
    </source>
</evidence>
<dbReference type="EMBL" id="CMVM020000123">
    <property type="status" value="NOT_ANNOTATED_CDS"/>
    <property type="molecule type" value="Genomic_DNA"/>
</dbReference>
<dbReference type="Proteomes" id="UP000024404">
    <property type="component" value="Unassembled WGS sequence"/>
</dbReference>
<name>A0A8R1XUL8_ONCVO</name>
<organism evidence="1 2">
    <name type="scientific">Onchocerca volvulus</name>
    <dbReference type="NCBI Taxonomy" id="6282"/>
    <lineage>
        <taxon>Eukaryota</taxon>
        <taxon>Metazoa</taxon>
        <taxon>Ecdysozoa</taxon>
        <taxon>Nematoda</taxon>
        <taxon>Chromadorea</taxon>
        <taxon>Rhabditida</taxon>
        <taxon>Spirurina</taxon>
        <taxon>Spiruromorpha</taxon>
        <taxon>Filarioidea</taxon>
        <taxon>Onchocercidae</taxon>
        <taxon>Onchocerca</taxon>
    </lineage>
</organism>
<sequence>MMCTFAAQPYRYFALMLCQNAQSSTEVSGIVGNVERIDENNGGKQRGIYRDKQSLNHFLSEE</sequence>
<dbReference type="AlphaFoldDB" id="A0A8R1XUL8"/>
<protein>
    <submittedName>
        <fullName evidence="1">Uncharacterized protein</fullName>
    </submittedName>
</protein>
<accession>A0A8R1XUL8</accession>
<evidence type="ECO:0000313" key="2">
    <source>
        <dbReference type="Proteomes" id="UP000024404"/>
    </source>
</evidence>